<evidence type="ECO:0000313" key="3">
    <source>
        <dbReference type="Proteomes" id="UP000708208"/>
    </source>
</evidence>
<dbReference type="AlphaFoldDB" id="A0A8J2KLR5"/>
<proteinExistence type="predicted"/>
<sequence>MADGSISSATQRHKSIYYAWLWLCSLGKKAEGERERRGIPVPIAIDPETGEEVESSESIVFDSLNGVLVEDEEPNVGIALKVTLTNGGQIVIGTTKVPHAGRHTGWDPAETHSGDVDELDSGVPEETR</sequence>
<reference evidence="2" key="1">
    <citation type="submission" date="2021-06" db="EMBL/GenBank/DDBJ databases">
        <authorList>
            <person name="Hodson N. C."/>
            <person name="Mongue J. A."/>
            <person name="Jaron S. K."/>
        </authorList>
    </citation>
    <scope>NUCLEOTIDE SEQUENCE</scope>
</reference>
<name>A0A8J2KLR5_9HEXA</name>
<dbReference type="EMBL" id="CAJVCH010429551">
    <property type="protein sequence ID" value="CAG7818752.1"/>
    <property type="molecule type" value="Genomic_DNA"/>
</dbReference>
<protein>
    <submittedName>
        <fullName evidence="2">Uncharacterized protein</fullName>
    </submittedName>
</protein>
<keyword evidence="3" id="KW-1185">Reference proteome</keyword>
<evidence type="ECO:0000256" key="1">
    <source>
        <dbReference type="SAM" id="MobiDB-lite"/>
    </source>
</evidence>
<evidence type="ECO:0000313" key="2">
    <source>
        <dbReference type="EMBL" id="CAG7818752.1"/>
    </source>
</evidence>
<accession>A0A8J2KLR5</accession>
<feature type="region of interest" description="Disordered" evidence="1">
    <location>
        <begin position="98"/>
        <end position="128"/>
    </location>
</feature>
<organism evidence="2 3">
    <name type="scientific">Allacma fusca</name>
    <dbReference type="NCBI Taxonomy" id="39272"/>
    <lineage>
        <taxon>Eukaryota</taxon>
        <taxon>Metazoa</taxon>
        <taxon>Ecdysozoa</taxon>
        <taxon>Arthropoda</taxon>
        <taxon>Hexapoda</taxon>
        <taxon>Collembola</taxon>
        <taxon>Symphypleona</taxon>
        <taxon>Sminthuridae</taxon>
        <taxon>Allacma</taxon>
    </lineage>
</organism>
<comment type="caution">
    <text evidence="2">The sequence shown here is derived from an EMBL/GenBank/DDBJ whole genome shotgun (WGS) entry which is preliminary data.</text>
</comment>
<dbReference type="Proteomes" id="UP000708208">
    <property type="component" value="Unassembled WGS sequence"/>
</dbReference>
<gene>
    <name evidence="2" type="ORF">AFUS01_LOCUS29235</name>
</gene>